<dbReference type="Pfam" id="PF05701">
    <property type="entry name" value="WEMBL"/>
    <property type="match status" value="1"/>
</dbReference>
<feature type="compositionally biased region" description="Basic and acidic residues" evidence="4">
    <location>
        <begin position="58"/>
        <end position="71"/>
    </location>
</feature>
<dbReference type="GO" id="GO:0005829">
    <property type="term" value="C:cytosol"/>
    <property type="evidence" value="ECO:0007669"/>
    <property type="project" value="TreeGrafter"/>
</dbReference>
<proteinExistence type="inferred from homology"/>
<feature type="region of interest" description="Disordered" evidence="4">
    <location>
        <begin position="537"/>
        <end position="592"/>
    </location>
</feature>
<evidence type="ECO:0000256" key="2">
    <source>
        <dbReference type="ARBA" id="ARBA00023054"/>
    </source>
</evidence>
<keyword evidence="2 3" id="KW-0175">Coiled coil</keyword>
<sequence>MEQIVESPKGSDSPRNDGSNNPSKHVIDTAAPIESVKDAVSKFGGKVGWRGTQTQSMERGKLEGQDFGKPDTTEELENIKKLIEELKVKLEKVEREEGEVKEEVEIASLKIEEMEKDIVNEASIEANAQVEAEKARHAAAVSDLEFIRWELDSLNEEYASMVSERDVAVKKAEEAVAESEEVEKELEDLAAELIATKESLESARAAQLDAEEQRLGVIDEETHNLKVEFEQAEEEFQILNQQVSSAKVLKSKLDASSSLLLDLEAELAAYMESKIKEESIEEERKKELDELKLNIEKANAEVNSLREVSASLKSKLELEKSLLTDLKQSEEKASAAVLTLREELDKTQSAIACLKMKEEEAREMMIELPKKLQQATQDADEAKSLVQAAQKELVEAQEEAEQTKARASTLESRLLATQMEIEASKVSKRLVKESIFALEKSESSRSNNDMDYSNVVTITLDEYHELSKRSYKAEEQAKARVAAANSQIEMAKESELRSLERLEELNEELAVRSESLNIAAEKARQGKLAVEDELKTWKTEQKQQRNDMTTNAAAATANEPVHDLLRSKDKTPMNDAETGSAPDTKSKKKKKSLFPSKVVMFFAKRKTHPTK</sequence>
<reference evidence="6" key="1">
    <citation type="journal article" date="2020" name="Nat. Commun.">
        <title>Genome sequence of the cluster root forming white lupin.</title>
        <authorList>
            <person name="Hufnagel B."/>
            <person name="Marques A."/>
            <person name="Soriano A."/>
            <person name="Marques L."/>
            <person name="Divol F."/>
            <person name="Doumas P."/>
            <person name="Sallet E."/>
            <person name="Mancinotti D."/>
            <person name="Carrere S."/>
            <person name="Marande W."/>
            <person name="Arribat S."/>
            <person name="Keller J."/>
            <person name="Huneau C."/>
            <person name="Blein T."/>
            <person name="Aime D."/>
            <person name="Laguerre M."/>
            <person name="Taylor J."/>
            <person name="Schubert V."/>
            <person name="Nelson M."/>
            <person name="Geu-Flores F."/>
            <person name="Crespi M."/>
            <person name="Gallardo-Guerrero K."/>
            <person name="Delaux P.-M."/>
            <person name="Salse J."/>
            <person name="Berges H."/>
            <person name="Guyot R."/>
            <person name="Gouzy J."/>
            <person name="Peret B."/>
        </authorList>
    </citation>
    <scope>NUCLEOTIDE SEQUENCE [LARGE SCALE GENOMIC DNA]</scope>
    <source>
        <strain evidence="6">cv. Amiga</strain>
    </source>
</reference>
<feature type="coiled-coil region" evidence="3">
    <location>
        <begin position="474"/>
        <end position="522"/>
    </location>
</feature>
<evidence type="ECO:0000313" key="6">
    <source>
        <dbReference type="Proteomes" id="UP000447434"/>
    </source>
</evidence>
<feature type="coiled-coil region" evidence="3">
    <location>
        <begin position="372"/>
        <end position="413"/>
    </location>
</feature>
<dbReference type="GO" id="GO:0009903">
    <property type="term" value="P:chloroplast avoidance movement"/>
    <property type="evidence" value="ECO:0007669"/>
    <property type="project" value="TreeGrafter"/>
</dbReference>
<comment type="caution">
    <text evidence="5">The sequence shown here is derived from an EMBL/GenBank/DDBJ whole genome shotgun (WGS) entry which is preliminary data.</text>
</comment>
<comment type="similarity">
    <text evidence="1">Belongs to the WEB family.</text>
</comment>
<feature type="compositionally biased region" description="Basic and acidic residues" evidence="4">
    <location>
        <begin position="560"/>
        <end position="572"/>
    </location>
</feature>
<dbReference type="OrthoDB" id="10424685at2759"/>
<dbReference type="GO" id="GO:0009904">
    <property type="term" value="P:chloroplast accumulation movement"/>
    <property type="evidence" value="ECO:0007669"/>
    <property type="project" value="TreeGrafter"/>
</dbReference>
<dbReference type="Proteomes" id="UP000447434">
    <property type="component" value="Chromosome 9"/>
</dbReference>
<gene>
    <name evidence="5" type="ORF">Lalb_Chr09g0334621</name>
</gene>
<feature type="region of interest" description="Disordered" evidence="4">
    <location>
        <begin position="1"/>
        <end position="33"/>
    </location>
</feature>
<dbReference type="EMBL" id="WOCE01000009">
    <property type="protein sequence ID" value="KAE9607861.1"/>
    <property type="molecule type" value="Genomic_DNA"/>
</dbReference>
<evidence type="ECO:0000256" key="1">
    <source>
        <dbReference type="ARBA" id="ARBA00005485"/>
    </source>
</evidence>
<dbReference type="AlphaFoldDB" id="A0A6A5LLX0"/>
<accession>A0A6A5LLX0</accession>
<dbReference type="PANTHER" id="PTHR32054">
    <property type="entry name" value="HEAVY CHAIN, PUTATIVE, EXPRESSED-RELATED-RELATED"/>
    <property type="match status" value="1"/>
</dbReference>
<feature type="region of interest" description="Disordered" evidence="4">
    <location>
        <begin position="45"/>
        <end position="71"/>
    </location>
</feature>
<keyword evidence="6" id="KW-1185">Reference proteome</keyword>
<evidence type="ECO:0000256" key="3">
    <source>
        <dbReference type="SAM" id="Coils"/>
    </source>
</evidence>
<evidence type="ECO:0000256" key="4">
    <source>
        <dbReference type="SAM" id="MobiDB-lite"/>
    </source>
</evidence>
<organism evidence="5 6">
    <name type="scientific">Lupinus albus</name>
    <name type="common">White lupine</name>
    <name type="synonym">Lupinus termis</name>
    <dbReference type="NCBI Taxonomy" id="3870"/>
    <lineage>
        <taxon>Eukaryota</taxon>
        <taxon>Viridiplantae</taxon>
        <taxon>Streptophyta</taxon>
        <taxon>Embryophyta</taxon>
        <taxon>Tracheophyta</taxon>
        <taxon>Spermatophyta</taxon>
        <taxon>Magnoliopsida</taxon>
        <taxon>eudicotyledons</taxon>
        <taxon>Gunneridae</taxon>
        <taxon>Pentapetalae</taxon>
        <taxon>rosids</taxon>
        <taxon>fabids</taxon>
        <taxon>Fabales</taxon>
        <taxon>Fabaceae</taxon>
        <taxon>Papilionoideae</taxon>
        <taxon>50 kb inversion clade</taxon>
        <taxon>genistoids sensu lato</taxon>
        <taxon>core genistoids</taxon>
        <taxon>Genisteae</taxon>
        <taxon>Lupinus</taxon>
    </lineage>
</organism>
<dbReference type="InterPro" id="IPR008545">
    <property type="entry name" value="Web"/>
</dbReference>
<feature type="coiled-coil region" evidence="3">
    <location>
        <begin position="281"/>
        <end position="315"/>
    </location>
</feature>
<dbReference type="PANTHER" id="PTHR32054:SF46">
    <property type="entry name" value="WEB FAMILY PROTEIN-RELATED"/>
    <property type="match status" value="1"/>
</dbReference>
<evidence type="ECO:0000313" key="5">
    <source>
        <dbReference type="EMBL" id="KAE9607861.1"/>
    </source>
</evidence>
<feature type="compositionally biased region" description="Low complexity" evidence="4">
    <location>
        <begin position="549"/>
        <end position="558"/>
    </location>
</feature>
<name>A0A6A5LLX0_LUPAL</name>
<feature type="coiled-coil region" evidence="3">
    <location>
        <begin position="165"/>
        <end position="249"/>
    </location>
</feature>
<protein>
    <submittedName>
        <fullName evidence="5">Putative WEB family protein</fullName>
    </submittedName>
</protein>